<dbReference type="InterPro" id="IPR012878">
    <property type="entry name" value="Beta-AFase-like_GH127_cat"/>
</dbReference>
<feature type="domain" description="Non-reducing end beta-L-arabinofuranosidase-like GH127 catalytic" evidence="1">
    <location>
        <begin position="68"/>
        <end position="384"/>
    </location>
</feature>
<keyword evidence="3" id="KW-0378">Hydrolase</keyword>
<evidence type="ECO:0000259" key="1">
    <source>
        <dbReference type="Pfam" id="PF07944"/>
    </source>
</evidence>
<sequence length="638" mass="71127">MEITKNKLTAAAFQALPLGAIKPAGWLRNQLRIQADGLTGHLEEHWGDVGPDNGWIGGEGESWERGPYYLDGLLPLAYLLEDEKLIAKAQRWVEWSLASQGEDGNFGPRGTIQSVNNDINKKHDWWHYMIMLKVMTQYAEVTGDERVVPFLTRYFRYVHSHIASNPLEGWAKARGAEMVLCVQWLYKATGDAFLLELADIVAEQTLDWTDVFHDFPYWRKVEEWDWSTHVVNVAMGIKTPAIRYELSGAEVELAAVHRGIDSLMTYHGQAHGMFSGDEWLSGTSPSQGVELCAVVEYMYSMEHLTRVFGEGRFGDILEKVAFNALPAAISKDWTSHQYDQQVNQIVCNVAPRAWSNGPDANLFGLEPHFGCCTSNMHQGWPKFTSHLWMGDGNGGLAAVSYAPSVVNATVGSGATTTAATVTVSGEYPFRDTVHITVALDRPSETFAVSLRIPAWCASPGLSVNGANVSLNVVNGYARVEREWKNGDVLTLCLPMGVTTTSRNLYAISVERGPLVYALPIQENWQLLTKRAMFHDWEVYPGSPWKYGLLADNDYAVSESEVPYQPFDAEHAPVRLKAAGQLVREWKMEGNNAGTPPIYPKVEGQEMAELTLVPYGSARLRIGEFPLIGEREKAWKKRV</sequence>
<proteinExistence type="predicted"/>
<dbReference type="GO" id="GO:0016787">
    <property type="term" value="F:hydrolase activity"/>
    <property type="evidence" value="ECO:0007669"/>
    <property type="project" value="UniProtKB-KW"/>
</dbReference>
<dbReference type="InterPro" id="IPR008928">
    <property type="entry name" value="6-hairpin_glycosidase_sf"/>
</dbReference>
<gene>
    <name evidence="3" type="ORF">I8J30_22040</name>
</gene>
<reference evidence="3 4" key="1">
    <citation type="submission" date="2021-04" db="EMBL/GenBank/DDBJ databases">
        <title>Paenibacillus sp. DLE-14 whole genome sequence.</title>
        <authorList>
            <person name="Ham Y.J."/>
        </authorList>
    </citation>
    <scope>NUCLEOTIDE SEQUENCE [LARGE SCALE GENOMIC DNA]</scope>
    <source>
        <strain evidence="3 4">DLE-14</strain>
    </source>
</reference>
<dbReference type="Proteomes" id="UP000673394">
    <property type="component" value="Unassembled WGS sequence"/>
</dbReference>
<dbReference type="Pfam" id="PF20736">
    <property type="entry name" value="Glyco_hydro127M"/>
    <property type="match status" value="1"/>
</dbReference>
<dbReference type="RefSeq" id="WP_210661775.1">
    <property type="nucleotide sequence ID" value="NZ_JAGKSP010000010.1"/>
</dbReference>
<dbReference type="Pfam" id="PF07944">
    <property type="entry name" value="Beta-AFase-like_GH127_cat"/>
    <property type="match status" value="1"/>
</dbReference>
<comment type="caution">
    <text evidence="3">The sequence shown here is derived from an EMBL/GenBank/DDBJ whole genome shotgun (WGS) entry which is preliminary data.</text>
</comment>
<evidence type="ECO:0000259" key="2">
    <source>
        <dbReference type="Pfam" id="PF20736"/>
    </source>
</evidence>
<name>A0ABS5CHM7_9BACL</name>
<feature type="domain" description="Non-reducing end beta-L-arabinofuranosidase-like GH127 middle" evidence="2">
    <location>
        <begin position="419"/>
        <end position="495"/>
    </location>
</feature>
<evidence type="ECO:0000313" key="3">
    <source>
        <dbReference type="EMBL" id="MBP3965397.1"/>
    </source>
</evidence>
<dbReference type="PANTHER" id="PTHR43465:SF2">
    <property type="entry name" value="DUF1680 DOMAIN PROTEIN (AFU_ORTHOLOGUE AFUA_1G08910)"/>
    <property type="match status" value="1"/>
</dbReference>
<protein>
    <submittedName>
        <fullName evidence="3">Glycoside hydrolase family 127 protein</fullName>
    </submittedName>
</protein>
<dbReference type="SUPFAM" id="SSF48208">
    <property type="entry name" value="Six-hairpin glycosidases"/>
    <property type="match status" value="1"/>
</dbReference>
<evidence type="ECO:0000313" key="4">
    <source>
        <dbReference type="Proteomes" id="UP000673394"/>
    </source>
</evidence>
<keyword evidence="4" id="KW-1185">Reference proteome</keyword>
<dbReference type="PANTHER" id="PTHR43465">
    <property type="entry name" value="DUF1680 DOMAIN PROTEIN (AFU_ORTHOLOGUE AFUA_1G08910)"/>
    <property type="match status" value="1"/>
</dbReference>
<dbReference type="InterPro" id="IPR049046">
    <property type="entry name" value="Beta-AFase-like_GH127_middle"/>
</dbReference>
<dbReference type="EMBL" id="JAGKSP010000010">
    <property type="protein sequence ID" value="MBP3965397.1"/>
    <property type="molecule type" value="Genomic_DNA"/>
</dbReference>
<organism evidence="3 4">
    <name type="scientific">Paenibacillus lignilyticus</name>
    <dbReference type="NCBI Taxonomy" id="1172615"/>
    <lineage>
        <taxon>Bacteria</taxon>
        <taxon>Bacillati</taxon>
        <taxon>Bacillota</taxon>
        <taxon>Bacilli</taxon>
        <taxon>Bacillales</taxon>
        <taxon>Paenibacillaceae</taxon>
        <taxon>Paenibacillus</taxon>
    </lineage>
</organism>
<dbReference type="InterPro" id="IPR049174">
    <property type="entry name" value="Beta-AFase-like"/>
</dbReference>
<accession>A0ABS5CHM7</accession>